<dbReference type="EMBL" id="BBMT01000004">
    <property type="protein sequence ID" value="GAL33860.1"/>
    <property type="molecule type" value="Genomic_DNA"/>
</dbReference>
<comment type="caution">
    <text evidence="3">The sequence shown here is derived from an EMBL/GenBank/DDBJ whole genome shotgun (WGS) entry which is preliminary data.</text>
</comment>
<keyword evidence="1" id="KW-0472">Membrane</keyword>
<dbReference type="Gene3D" id="3.30.565.10">
    <property type="entry name" value="Histidine kinase-like ATPase, C-terminal domain"/>
    <property type="match status" value="1"/>
</dbReference>
<reference evidence="3 4" key="2">
    <citation type="submission" date="2014-09" db="EMBL/GenBank/DDBJ databases">
        <authorList>
            <consortium name="NBRP consortium"/>
            <person name="Sawabe T."/>
            <person name="Meirelles P."/>
            <person name="Nakanishi M."/>
            <person name="Sayaka M."/>
            <person name="Hattori M."/>
            <person name="Ohkuma M."/>
        </authorList>
    </citation>
    <scope>NUCLEOTIDE SEQUENCE [LARGE SCALE GENOMIC DNA]</scope>
    <source>
        <strain evidence="3 4">JCM 19240</strain>
    </source>
</reference>
<dbReference type="Pfam" id="PF02518">
    <property type="entry name" value="HATPase_c"/>
    <property type="match status" value="1"/>
</dbReference>
<keyword evidence="3" id="KW-0418">Kinase</keyword>
<organism evidence="3 4">
    <name type="scientific">Vibrio maritimus</name>
    <dbReference type="NCBI Taxonomy" id="990268"/>
    <lineage>
        <taxon>Bacteria</taxon>
        <taxon>Pseudomonadati</taxon>
        <taxon>Pseudomonadota</taxon>
        <taxon>Gammaproteobacteria</taxon>
        <taxon>Vibrionales</taxon>
        <taxon>Vibrionaceae</taxon>
        <taxon>Vibrio</taxon>
    </lineage>
</organism>
<reference evidence="3 4" key="1">
    <citation type="submission" date="2014-09" db="EMBL/GenBank/DDBJ databases">
        <title>Vibrio maritimus JCM 19240. (C210) whole genome shotgun sequence.</title>
        <authorList>
            <person name="Sawabe T."/>
            <person name="Meirelles P."/>
            <person name="Nakanishi M."/>
            <person name="Sayaka M."/>
            <person name="Hattori M."/>
            <person name="Ohkuma M."/>
        </authorList>
    </citation>
    <scope>NUCLEOTIDE SEQUENCE [LARGE SCALE GENOMIC DNA]</scope>
    <source>
        <strain evidence="3 4">JCM 19240</strain>
    </source>
</reference>
<dbReference type="GO" id="GO:0016020">
    <property type="term" value="C:membrane"/>
    <property type="evidence" value="ECO:0007669"/>
    <property type="project" value="InterPro"/>
</dbReference>
<dbReference type="OrthoDB" id="2514702at2"/>
<proteinExistence type="predicted"/>
<dbReference type="InterPro" id="IPR005467">
    <property type="entry name" value="His_kinase_dom"/>
</dbReference>
<evidence type="ECO:0000256" key="1">
    <source>
        <dbReference type="SAM" id="Phobius"/>
    </source>
</evidence>
<dbReference type="PANTHER" id="PTHR34220">
    <property type="entry name" value="SENSOR HISTIDINE KINASE YPDA"/>
    <property type="match status" value="1"/>
</dbReference>
<dbReference type="InterPro" id="IPR003594">
    <property type="entry name" value="HATPase_dom"/>
</dbReference>
<dbReference type="AlphaFoldDB" id="A0A090T1G3"/>
<feature type="domain" description="Histidine kinase" evidence="2">
    <location>
        <begin position="250"/>
        <end position="344"/>
    </location>
</feature>
<keyword evidence="1" id="KW-1133">Transmembrane helix</keyword>
<keyword evidence="4" id="KW-1185">Reference proteome</keyword>
<dbReference type="InterPro" id="IPR050640">
    <property type="entry name" value="Bact_2-comp_sensor_kinase"/>
</dbReference>
<feature type="transmembrane region" description="Helical" evidence="1">
    <location>
        <begin position="41"/>
        <end position="58"/>
    </location>
</feature>
<accession>A0A090T1G3</accession>
<keyword evidence="1" id="KW-0812">Transmembrane</keyword>
<evidence type="ECO:0000313" key="4">
    <source>
        <dbReference type="Proteomes" id="UP000029224"/>
    </source>
</evidence>
<dbReference type="InterPro" id="IPR010559">
    <property type="entry name" value="Sig_transdc_His_kin_internal"/>
</dbReference>
<dbReference type="GO" id="GO:0000155">
    <property type="term" value="F:phosphorelay sensor kinase activity"/>
    <property type="evidence" value="ECO:0007669"/>
    <property type="project" value="InterPro"/>
</dbReference>
<dbReference type="Proteomes" id="UP000029224">
    <property type="component" value="Unassembled WGS sequence"/>
</dbReference>
<name>A0A090T1G3_9VIBR</name>
<dbReference type="SMART" id="SM00387">
    <property type="entry name" value="HATPase_c"/>
    <property type="match status" value="1"/>
</dbReference>
<feature type="transmembrane region" description="Helical" evidence="1">
    <location>
        <begin position="70"/>
        <end position="92"/>
    </location>
</feature>
<gene>
    <name evidence="3" type="ORF">JCM19240_768</name>
</gene>
<evidence type="ECO:0000259" key="2">
    <source>
        <dbReference type="PROSITE" id="PS50109"/>
    </source>
</evidence>
<dbReference type="SUPFAM" id="SSF55874">
    <property type="entry name" value="ATPase domain of HSP90 chaperone/DNA topoisomerase II/histidine kinase"/>
    <property type="match status" value="1"/>
</dbReference>
<evidence type="ECO:0000313" key="3">
    <source>
        <dbReference type="EMBL" id="GAL33860.1"/>
    </source>
</evidence>
<sequence length="345" mass="38150">MMTIPMAENGWARSLLFTTLFCALIAVITTSIWTAPYYENLMISLGYGYSAVFMSWALERFVPPLTQKRTLSLAITLSAAVALGTVNAYFWVSKYPGFDVWNGIKPIFFLGIIFTSICFYFFHAQEQKMRLQLALDQTKRDQIEQEKALVESELKQLQSQIEPHFLFNTLANVSVLVDANPEQAKVMLDKLTTLLRASMTGHRSSHVSIASEMRLLEAYLAIQETRLGDRLTATFDISDESSHVMIPPYLLQPLVENAIKHGIEPSVKGGSIAIEAQNKGNQCVLKVVDNGLGLSANSDNAGHGIGIKNAKSRLNAMYKDRATLTITENAHGGVTATITLPLDTQ</sequence>
<dbReference type="Pfam" id="PF06580">
    <property type="entry name" value="His_kinase"/>
    <property type="match status" value="1"/>
</dbReference>
<dbReference type="InterPro" id="IPR036890">
    <property type="entry name" value="HATPase_C_sf"/>
</dbReference>
<dbReference type="PROSITE" id="PS50109">
    <property type="entry name" value="HIS_KIN"/>
    <property type="match status" value="1"/>
</dbReference>
<dbReference type="PANTHER" id="PTHR34220:SF9">
    <property type="entry name" value="SIGNAL TRANSDUCTION HISTIDINE KINASE INTERNAL REGION DOMAIN-CONTAINING PROTEIN"/>
    <property type="match status" value="1"/>
</dbReference>
<feature type="transmembrane region" description="Helical" evidence="1">
    <location>
        <begin position="104"/>
        <end position="122"/>
    </location>
</feature>
<keyword evidence="3" id="KW-0808">Transferase</keyword>
<protein>
    <submittedName>
        <fullName evidence="3">Autolysin sensor kinase</fullName>
    </submittedName>
</protein>